<dbReference type="Pfam" id="PF02825">
    <property type="entry name" value="WWE"/>
    <property type="match status" value="1"/>
</dbReference>
<keyword evidence="6" id="KW-0520">NAD</keyword>
<comment type="catalytic activity">
    <reaction evidence="9">
        <text>NAD(+) + (ADP-D-ribosyl)n-acceptor = nicotinamide + (ADP-D-ribosyl)n+1-acceptor + H(+).</text>
        <dbReference type="EC" id="2.4.2.30"/>
    </reaction>
</comment>
<keyword evidence="14" id="KW-1185">Reference proteome</keyword>
<accession>A0A0G4IX54</accession>
<dbReference type="GO" id="GO:0006302">
    <property type="term" value="P:double-strand break repair"/>
    <property type="evidence" value="ECO:0007669"/>
    <property type="project" value="TreeGrafter"/>
</dbReference>
<dbReference type="Proteomes" id="UP000039324">
    <property type="component" value="Unassembled WGS sequence"/>
</dbReference>
<dbReference type="STRING" id="37360.A0A0G4IX54"/>
<dbReference type="InterPro" id="IPR004170">
    <property type="entry name" value="WWE_dom"/>
</dbReference>
<evidence type="ECO:0000256" key="4">
    <source>
        <dbReference type="ARBA" id="ARBA00022679"/>
    </source>
</evidence>
<dbReference type="CDD" id="cd07997">
    <property type="entry name" value="WGR_PARP"/>
    <property type="match status" value="1"/>
</dbReference>
<dbReference type="GO" id="GO:0005730">
    <property type="term" value="C:nucleolus"/>
    <property type="evidence" value="ECO:0007669"/>
    <property type="project" value="TreeGrafter"/>
</dbReference>
<gene>
    <name evidence="12" type="ORF">PBRA_007649</name>
    <name evidence="13" type="ORF">PLBR_LOCUS6762</name>
</gene>
<keyword evidence="3" id="KW-0328">Glycosyltransferase</keyword>
<dbReference type="EMBL" id="CDSF01000095">
    <property type="protein sequence ID" value="CEO99915.1"/>
    <property type="molecule type" value="Genomic_DNA"/>
</dbReference>
<keyword evidence="13" id="KW-0496">Mitochondrion</keyword>
<name>A0A0G4IX54_PLABS</name>
<keyword evidence="4" id="KW-0808">Transferase</keyword>
<evidence type="ECO:0000259" key="10">
    <source>
        <dbReference type="PROSITE" id="PS50918"/>
    </source>
</evidence>
<proteinExistence type="inferred from homology"/>
<evidence type="ECO:0000256" key="7">
    <source>
        <dbReference type="ARBA" id="ARBA00023242"/>
    </source>
</evidence>
<dbReference type="Gene3D" id="3.30.720.50">
    <property type="match status" value="1"/>
</dbReference>
<dbReference type="PANTHER" id="PTHR10459">
    <property type="entry name" value="DNA LIGASE"/>
    <property type="match status" value="1"/>
</dbReference>
<reference evidence="12 14" key="1">
    <citation type="submission" date="2015-02" db="EMBL/GenBank/DDBJ databases">
        <authorList>
            <person name="Chooi Y.-H."/>
        </authorList>
    </citation>
    <scope>NUCLEOTIDE SEQUENCE [LARGE SCALE GENOMIC DNA]</scope>
    <source>
        <strain evidence="12">E3</strain>
    </source>
</reference>
<feature type="domain" description="WGR" evidence="11">
    <location>
        <begin position="83"/>
        <end position="180"/>
    </location>
</feature>
<dbReference type="EMBL" id="OVEO01000012">
    <property type="protein sequence ID" value="SPQ99547.1"/>
    <property type="molecule type" value="Genomic_DNA"/>
</dbReference>
<dbReference type="GO" id="GO:0016779">
    <property type="term" value="F:nucleotidyltransferase activity"/>
    <property type="evidence" value="ECO:0007669"/>
    <property type="project" value="UniProtKB-KW"/>
</dbReference>
<evidence type="ECO:0000313" key="12">
    <source>
        <dbReference type="EMBL" id="CEO99915.1"/>
    </source>
</evidence>
<sequence length="287" mass="31727">MSRTRHAECGMPRIIFSEVTSAVRFMLRRSTRIANQANHRANVPPPPPTVKKVTKQRQRASRARVYGPGVPVDVVFGAIAGPGAIVYENDDGTPYDAALCYVDMTSDKFYIIQIVNQGGKFYFFNRWGRTGTKGQNQVSGPFSAPDEAVSLFEKKFLDKTGHNWKEVCDRKGFAQIPGKYCLLASNPAAAVAASRQGGVQWQYEVTDNVDGKVNGWYNYDAEGNDVVEELHAALYGNQNLSAILTHRIVASGEYQYAIDLGNGTQRNTTTGKVRNIRRLASPSNHHP</sequence>
<evidence type="ECO:0000313" key="13">
    <source>
        <dbReference type="EMBL" id="SPQ99547.1"/>
    </source>
</evidence>
<dbReference type="SUPFAM" id="SSF142921">
    <property type="entry name" value="WGR domain-like"/>
    <property type="match status" value="1"/>
</dbReference>
<evidence type="ECO:0000313" key="15">
    <source>
        <dbReference type="Proteomes" id="UP000290189"/>
    </source>
</evidence>
<dbReference type="Gene3D" id="2.20.140.10">
    <property type="entry name" value="WGR domain"/>
    <property type="match status" value="1"/>
</dbReference>
<dbReference type="OrthoDB" id="2017365at2759"/>
<dbReference type="SUPFAM" id="SSF117839">
    <property type="entry name" value="WWE domain"/>
    <property type="match status" value="1"/>
</dbReference>
<dbReference type="SMART" id="SM00773">
    <property type="entry name" value="WGR"/>
    <property type="match status" value="1"/>
</dbReference>
<reference evidence="13 15" key="2">
    <citation type="submission" date="2018-03" db="EMBL/GenBank/DDBJ databases">
        <authorList>
            <person name="Fogelqvist J."/>
        </authorList>
    </citation>
    <scope>NUCLEOTIDE SEQUENCE [LARGE SCALE GENOMIC DNA]</scope>
</reference>
<keyword evidence="7" id="KW-0539">Nucleus</keyword>
<dbReference type="InterPro" id="IPR008893">
    <property type="entry name" value="WGR_domain"/>
</dbReference>
<geneLocation type="mitochondrion" evidence="13"/>
<dbReference type="FunFam" id="2.20.140.10:FF:000001">
    <property type="entry name" value="Poly [ADP-ribose] polymerase"/>
    <property type="match status" value="1"/>
</dbReference>
<dbReference type="EC" id="2.4.2.30" evidence="2"/>
<evidence type="ECO:0000256" key="9">
    <source>
        <dbReference type="ARBA" id="ARBA00033987"/>
    </source>
</evidence>
<evidence type="ECO:0000256" key="6">
    <source>
        <dbReference type="ARBA" id="ARBA00023027"/>
    </source>
</evidence>
<dbReference type="PANTHER" id="PTHR10459:SF60">
    <property type="entry name" value="POLY [ADP-RIBOSE] POLYMERASE 2"/>
    <property type="match status" value="1"/>
</dbReference>
<dbReference type="Proteomes" id="UP000290189">
    <property type="component" value="Unassembled WGS sequence"/>
</dbReference>
<comment type="similarity">
    <text evidence="8">Belongs to the ARTD/PARP family.</text>
</comment>
<evidence type="ECO:0000313" key="14">
    <source>
        <dbReference type="Proteomes" id="UP000039324"/>
    </source>
</evidence>
<evidence type="ECO:0000259" key="11">
    <source>
        <dbReference type="PROSITE" id="PS51977"/>
    </source>
</evidence>
<dbReference type="AlphaFoldDB" id="A0A0G4IX54"/>
<dbReference type="InterPro" id="IPR037197">
    <property type="entry name" value="WWE_dom_sf"/>
</dbReference>
<comment type="subcellular location">
    <subcellularLocation>
        <location evidence="1">Nucleus</location>
    </subcellularLocation>
</comment>
<dbReference type="Pfam" id="PF05406">
    <property type="entry name" value="WGR"/>
    <property type="match status" value="1"/>
</dbReference>
<dbReference type="GO" id="GO:1990404">
    <property type="term" value="F:NAD+-protein mono-ADP-ribosyltransferase activity"/>
    <property type="evidence" value="ECO:0007669"/>
    <property type="project" value="TreeGrafter"/>
</dbReference>
<feature type="domain" description="WWE" evidence="10">
    <location>
        <begin position="186"/>
        <end position="278"/>
    </location>
</feature>
<evidence type="ECO:0000256" key="1">
    <source>
        <dbReference type="ARBA" id="ARBA00004123"/>
    </source>
</evidence>
<evidence type="ECO:0000256" key="3">
    <source>
        <dbReference type="ARBA" id="ARBA00022676"/>
    </source>
</evidence>
<keyword evidence="5" id="KW-0548">Nucleotidyltransferase</keyword>
<dbReference type="GO" id="GO:0070212">
    <property type="term" value="P:protein poly-ADP-ribosylation"/>
    <property type="evidence" value="ECO:0007669"/>
    <property type="project" value="TreeGrafter"/>
</dbReference>
<evidence type="ECO:0000256" key="5">
    <source>
        <dbReference type="ARBA" id="ARBA00022695"/>
    </source>
</evidence>
<dbReference type="PROSITE" id="PS50918">
    <property type="entry name" value="WWE"/>
    <property type="match status" value="1"/>
</dbReference>
<protein>
    <recommendedName>
        <fullName evidence="2">NAD(+) ADP-ribosyltransferase</fullName>
        <ecNumber evidence="2">2.4.2.30</ecNumber>
    </recommendedName>
</protein>
<dbReference type="GO" id="GO:0003950">
    <property type="term" value="F:NAD+ poly-ADP-ribosyltransferase activity"/>
    <property type="evidence" value="ECO:0007669"/>
    <property type="project" value="UniProtKB-EC"/>
</dbReference>
<dbReference type="OMA" id="TEMLWST"/>
<dbReference type="InterPro" id="IPR036930">
    <property type="entry name" value="WGR_dom_sf"/>
</dbReference>
<organism evidence="12 14">
    <name type="scientific">Plasmodiophora brassicae</name>
    <name type="common">Clubroot disease agent</name>
    <dbReference type="NCBI Taxonomy" id="37360"/>
    <lineage>
        <taxon>Eukaryota</taxon>
        <taxon>Sar</taxon>
        <taxon>Rhizaria</taxon>
        <taxon>Endomyxa</taxon>
        <taxon>Phytomyxea</taxon>
        <taxon>Plasmodiophorida</taxon>
        <taxon>Plasmodiophoridae</taxon>
        <taxon>Plasmodiophora</taxon>
    </lineage>
</organism>
<dbReference type="PROSITE" id="PS51977">
    <property type="entry name" value="WGR"/>
    <property type="match status" value="1"/>
</dbReference>
<dbReference type="InterPro" id="IPR050800">
    <property type="entry name" value="ARTD/PARP"/>
</dbReference>
<evidence type="ECO:0000256" key="8">
    <source>
        <dbReference type="ARBA" id="ARBA00024347"/>
    </source>
</evidence>
<evidence type="ECO:0000256" key="2">
    <source>
        <dbReference type="ARBA" id="ARBA00012020"/>
    </source>
</evidence>